<reference evidence="3" key="3">
    <citation type="submission" date="2016-06" db="UniProtKB">
        <authorList>
            <consortium name="WormBaseParasite"/>
        </authorList>
    </citation>
    <scope>IDENTIFICATION</scope>
</reference>
<keyword evidence="1" id="KW-0472">Membrane</keyword>
<protein>
    <submittedName>
        <fullName evidence="3">G_PROTEIN_RECEP_F2_4 domain-containing protein</fullName>
    </submittedName>
</protein>
<evidence type="ECO:0000256" key="1">
    <source>
        <dbReference type="SAM" id="Phobius"/>
    </source>
</evidence>
<keyword evidence="1" id="KW-1133">Transmembrane helix</keyword>
<dbReference type="Proteomes" id="UP000050741">
    <property type="component" value="Unassembled WGS sequence"/>
</dbReference>
<dbReference type="AlphaFoldDB" id="A0A183BMG8"/>
<dbReference type="WBParaSite" id="GPLIN_000180300">
    <property type="protein sequence ID" value="GPLIN_000180300"/>
    <property type="gene ID" value="GPLIN_000180300"/>
</dbReference>
<accession>A0A183BMG8</accession>
<reference evidence="2" key="2">
    <citation type="submission" date="2014-05" db="EMBL/GenBank/DDBJ databases">
        <title>The genome and life-stage specific transcriptomes of Globodera pallida elucidate key aspects of plant parasitism by a cyst nematode.</title>
        <authorList>
            <person name="Cotton J.A."/>
            <person name="Lilley C.J."/>
            <person name="Jones L.M."/>
            <person name="Kikuchi T."/>
            <person name="Reid A.J."/>
            <person name="Thorpe P."/>
            <person name="Tsai I.J."/>
            <person name="Beasley H."/>
            <person name="Blok V."/>
            <person name="Cock P.J.A."/>
            <person name="Van den Akker S.E."/>
            <person name="Holroyd N."/>
            <person name="Hunt M."/>
            <person name="Mantelin S."/>
            <person name="Naghra H."/>
            <person name="Pain A."/>
            <person name="Palomares-Rius J.E."/>
            <person name="Zarowiecki M."/>
            <person name="Berriman M."/>
            <person name="Jones J.T."/>
            <person name="Urwin P.E."/>
        </authorList>
    </citation>
    <scope>NUCLEOTIDE SEQUENCE [LARGE SCALE GENOMIC DNA]</scope>
    <source>
        <strain evidence="2">Lindley</strain>
    </source>
</reference>
<feature type="transmembrane region" description="Helical" evidence="1">
    <location>
        <begin position="69"/>
        <end position="92"/>
    </location>
</feature>
<keyword evidence="2" id="KW-1185">Reference proteome</keyword>
<organism evidence="2 3">
    <name type="scientific">Globodera pallida</name>
    <name type="common">Potato cyst nematode worm</name>
    <name type="synonym">Heterodera pallida</name>
    <dbReference type="NCBI Taxonomy" id="36090"/>
    <lineage>
        <taxon>Eukaryota</taxon>
        <taxon>Metazoa</taxon>
        <taxon>Ecdysozoa</taxon>
        <taxon>Nematoda</taxon>
        <taxon>Chromadorea</taxon>
        <taxon>Rhabditida</taxon>
        <taxon>Tylenchina</taxon>
        <taxon>Tylenchomorpha</taxon>
        <taxon>Tylenchoidea</taxon>
        <taxon>Heteroderidae</taxon>
        <taxon>Heteroderinae</taxon>
        <taxon>Globodera</taxon>
    </lineage>
</organism>
<evidence type="ECO:0000313" key="3">
    <source>
        <dbReference type="WBParaSite" id="GPLIN_000180300"/>
    </source>
</evidence>
<feature type="transmembrane region" description="Helical" evidence="1">
    <location>
        <begin position="33"/>
        <end position="57"/>
    </location>
</feature>
<name>A0A183BMG8_GLOPA</name>
<sequence>MLLFWPLTDDDDVEEKDDWDFCCGTIHSFIGSFLFVFADLIGLPSLLAIYCAMLYYLDGNFVNVHFIAPILALVLGIITSFSGAVSFVRLYACLFQHRCSSTHDRIVVYSMKIYFWRLILFTLFSLCYVAFIIWQMFGGPRNVEDICDWERLWGFFNCVWVWVRLALLAIAWTWMALQYGTATWCCCVALKFVQNRYRGYYDDDDDSASPSRGESTNQRYEATYNEEKKWNRLKNRMKMFT</sequence>
<feature type="transmembrane region" description="Helical" evidence="1">
    <location>
        <begin position="154"/>
        <end position="174"/>
    </location>
</feature>
<reference evidence="2" key="1">
    <citation type="submission" date="2013-12" db="EMBL/GenBank/DDBJ databases">
        <authorList>
            <person name="Aslett M."/>
        </authorList>
    </citation>
    <scope>NUCLEOTIDE SEQUENCE [LARGE SCALE GENOMIC DNA]</scope>
    <source>
        <strain evidence="2">Lindley</strain>
    </source>
</reference>
<keyword evidence="1" id="KW-0812">Transmembrane</keyword>
<feature type="transmembrane region" description="Helical" evidence="1">
    <location>
        <begin position="113"/>
        <end position="134"/>
    </location>
</feature>
<evidence type="ECO:0000313" key="2">
    <source>
        <dbReference type="Proteomes" id="UP000050741"/>
    </source>
</evidence>
<proteinExistence type="predicted"/>